<dbReference type="RefSeq" id="WP_121153255.1">
    <property type="nucleotide sequence ID" value="NZ_CP032829.1"/>
</dbReference>
<dbReference type="EMBL" id="CP032829">
    <property type="protein sequence ID" value="AYJ86630.1"/>
    <property type="molecule type" value="Genomic_DNA"/>
</dbReference>
<protein>
    <submittedName>
        <fullName evidence="2">Carboxypeptidase regulatory-like domain-containing protein</fullName>
    </submittedName>
</protein>
<feature type="signal peptide" evidence="1">
    <location>
        <begin position="1"/>
        <end position="29"/>
    </location>
</feature>
<dbReference type="SUPFAM" id="SSF49478">
    <property type="entry name" value="Cna protein B-type domain"/>
    <property type="match status" value="1"/>
</dbReference>
<evidence type="ECO:0000313" key="2">
    <source>
        <dbReference type="EMBL" id="AYJ86630.1"/>
    </source>
</evidence>
<dbReference type="SUPFAM" id="SSF117074">
    <property type="entry name" value="Hypothetical protein PA1324"/>
    <property type="match status" value="1"/>
</dbReference>
<keyword evidence="2" id="KW-0378">Hydrolase</keyword>
<keyword evidence="2" id="KW-0645">Protease</keyword>
<dbReference type="Proteomes" id="UP000276254">
    <property type="component" value="Chromosome"/>
</dbReference>
<name>A0A494TBV8_SPHPE</name>
<organism evidence="2 3">
    <name type="scientific">Sphingomonas paeninsulae</name>
    <dbReference type="NCBI Taxonomy" id="2319844"/>
    <lineage>
        <taxon>Bacteria</taxon>
        <taxon>Pseudomonadati</taxon>
        <taxon>Pseudomonadota</taxon>
        <taxon>Alphaproteobacteria</taxon>
        <taxon>Sphingomonadales</taxon>
        <taxon>Sphingomonadaceae</taxon>
        <taxon>Sphingomonas</taxon>
    </lineage>
</organism>
<proteinExistence type="predicted"/>
<sequence>MNRFFQRTGQALAAFAALGAGAYSVPARAAFSAPVTAVAWTANPDDALLFEMRLNQYRLGDGVRGYATPTGICVDFADVIVALDIPVRLDKQSRRATGWAFDEGHTLVIDRNTDSEHITNGVGKVAPNDIQDTPEGWCVSTTALSRWLGVKLEADTKNALLFVRSDRKLPPQLAAERRARTAISRPVFDLASLPHSIAQYGGIRAPSVDVIASIGGLRDHLSGNRLDTQYEVFVSGEVGPVAYDARLSSSGKGLPDSVRLRAYRTDPTGGLLGPLHATNFAVGDVQGMSTALVAQSSIGRGASITNRPVERNDNFDKTDFRGELPRGWDAELYRNGQLLAFANDRADGRYEFLDVPLQYGQNRFEVVLYGPQGQVRREVKSVPVGIDSIPPRKTFYWAGVEQAGHDLINATDSTVLPSLGWRAGVGLERGIDARTSFATVLHSIVNEYGVRQDYAEGSLRRAIGPALVEVSGAQSLSGGTALQAQMLGELGKTHVEATTIWAGGGFTSDRILNDVTGIHEIGLDRYFGNGRTSVPIHIDARYTTRATGPDSLEVTARSSAGFGRVSMTGEVAWRQDHTYFGPDPPSDIEASILANARIGRFRLRGETHFRISPEARFQSATLVGEWSAGGALLHPNDWRAEIGYDRDLHRARAAIGYVRRFDRMAVSASGEAASDGSLAAGLSVAFSLGPDPRASGGVRLTSDKLASHGSTLVRVYRDINGNGIRDPGEPLEKNVQISAGRIPVESVTDANGEVIVDGLEPFQPVLIGVDGSSLPDPLVQPSTPGLVVTPRPGVALVIELPLVSAGDIDGTLVRAGGGTMEGMDLELITVEGRVAATTRSDFDGFFLFEGVPYGRYTVRIARLSAEAVKVSVALNTAATVDAHTPSVHLGGVAAQPGETRQAVK</sequence>
<gene>
    <name evidence="2" type="ORF">D3Y57_12455</name>
</gene>
<evidence type="ECO:0000313" key="3">
    <source>
        <dbReference type="Proteomes" id="UP000276254"/>
    </source>
</evidence>
<evidence type="ECO:0000256" key="1">
    <source>
        <dbReference type="SAM" id="SignalP"/>
    </source>
</evidence>
<dbReference type="GO" id="GO:0004180">
    <property type="term" value="F:carboxypeptidase activity"/>
    <property type="evidence" value="ECO:0007669"/>
    <property type="project" value="UniProtKB-KW"/>
</dbReference>
<accession>A0A494TBV8</accession>
<dbReference type="OrthoDB" id="121544at2"/>
<keyword evidence="3" id="KW-1185">Reference proteome</keyword>
<keyword evidence="2" id="KW-0121">Carboxypeptidase</keyword>
<keyword evidence="1" id="KW-0732">Signal</keyword>
<reference evidence="2 3" key="1">
    <citation type="submission" date="2018-09" db="EMBL/GenBank/DDBJ databases">
        <title>Sphingomonas peninsula sp. nov., isolated from fildes peninsula, Antarctic soil.</title>
        <authorList>
            <person name="Yingchao G."/>
        </authorList>
    </citation>
    <scope>NUCLEOTIDE SEQUENCE [LARGE SCALE GENOMIC DNA]</scope>
    <source>
        <strain evidence="2 3">YZ-8</strain>
    </source>
</reference>
<dbReference type="KEGG" id="spha:D3Y57_12455"/>
<feature type="chain" id="PRO_5019751392" evidence="1">
    <location>
        <begin position="30"/>
        <end position="904"/>
    </location>
</feature>
<dbReference type="AlphaFoldDB" id="A0A494TBV8"/>